<dbReference type="AlphaFoldDB" id="A0A4P2VMQ0"/>
<feature type="compositionally biased region" description="Basic and acidic residues" evidence="1">
    <location>
        <begin position="346"/>
        <end position="367"/>
    </location>
</feature>
<feature type="transmembrane region" description="Helical" evidence="2">
    <location>
        <begin position="46"/>
        <end position="68"/>
    </location>
</feature>
<feature type="compositionally biased region" description="Basic and acidic residues" evidence="1">
    <location>
        <begin position="7"/>
        <end position="31"/>
    </location>
</feature>
<keyword evidence="2" id="KW-1133">Transmembrane helix</keyword>
<evidence type="ECO:0000313" key="4">
    <source>
        <dbReference type="Proteomes" id="UP000291236"/>
    </source>
</evidence>
<evidence type="ECO:0000313" key="3">
    <source>
        <dbReference type="EMBL" id="BBH52759.1"/>
    </source>
</evidence>
<name>A0A4P2VMQ0_FLUSA</name>
<sequence length="402" mass="43717">MTNIRLKKGENHSRNKEEIPEKETVQPKDEPFPDASEDELTRKRKMILTGITAGVAVAGASAAALLFFGPYSPFGVKQSEKPVNLPKETKVTTPPQATEAPPVIPTHTPEHIAPAVIAAAPIPQTAKEPSPKVTTLPKAKAPAQVAIAPEPKPVAQEAKPVPKQNIPFPIENDTKESSGPDSYNYNIQDGGPIILIPANKKVIISRDPNFKSIYLNGVPASDGKYRISVPPPGEVYWKEDGKPVHKLRILPPMPSGLRADIPPQMKLSDRLVWSATGKVSFYRVEVSNDVDFNNKIRTFSTVKTSLPALAIGQGKWFIKISALNLQSGVWDSTKSIPLSIEDVSVEQKEPPKVENKPEEKEIEKAENPEPTEPVKPIEPMIEQPAASESKPDVSTAAPAVEE</sequence>
<feature type="region of interest" description="Disordered" evidence="1">
    <location>
        <begin position="346"/>
        <end position="402"/>
    </location>
</feature>
<dbReference type="OrthoDB" id="5292918at2"/>
<dbReference type="KEGG" id="sbf:JCM31447_12020"/>
<keyword evidence="4" id="KW-1185">Reference proteome</keyword>
<accession>A0A4P2VMQ0</accession>
<proteinExistence type="predicted"/>
<reference evidence="3 4" key="1">
    <citation type="submission" date="2018-12" db="EMBL/GenBank/DDBJ databases">
        <title>Rubrispira sanarue gen. nov., sp., nov., a member of the order Silvanigrellales, isolated from a brackish lake in Hamamatsu Japan.</title>
        <authorList>
            <person name="Maejima Y."/>
            <person name="Iino T."/>
            <person name="Muraguchi Y."/>
            <person name="Fukuda K."/>
            <person name="Nojiri H."/>
            <person name="Ohkuma M."/>
            <person name="Moriuchi R."/>
            <person name="Dohra H."/>
            <person name="Kimbara K."/>
            <person name="Shintani M."/>
        </authorList>
    </citation>
    <scope>NUCLEOTIDE SEQUENCE [LARGE SCALE GENOMIC DNA]</scope>
    <source>
        <strain evidence="3 4">RF1110005</strain>
    </source>
</reference>
<feature type="region of interest" description="Disordered" evidence="1">
    <location>
        <begin position="1"/>
        <end position="40"/>
    </location>
</feature>
<keyword evidence="2" id="KW-0472">Membrane</keyword>
<dbReference type="RefSeq" id="WP_130607513.1">
    <property type="nucleotide sequence ID" value="NZ_AP019368.1"/>
</dbReference>
<evidence type="ECO:0000256" key="2">
    <source>
        <dbReference type="SAM" id="Phobius"/>
    </source>
</evidence>
<evidence type="ECO:0000256" key="1">
    <source>
        <dbReference type="SAM" id="MobiDB-lite"/>
    </source>
</evidence>
<dbReference type="EMBL" id="AP019368">
    <property type="protein sequence ID" value="BBH52759.1"/>
    <property type="molecule type" value="Genomic_DNA"/>
</dbReference>
<protein>
    <submittedName>
        <fullName evidence="3">Uncharacterized protein</fullName>
    </submittedName>
</protein>
<dbReference type="Proteomes" id="UP000291236">
    <property type="component" value="Chromosome"/>
</dbReference>
<feature type="region of interest" description="Disordered" evidence="1">
    <location>
        <begin position="153"/>
        <end position="179"/>
    </location>
</feature>
<keyword evidence="2" id="KW-0812">Transmembrane</keyword>
<gene>
    <name evidence="3" type="ORF">JCM31447_12020</name>
</gene>
<organism evidence="3 4">
    <name type="scientific">Fluviispira sanaruensis</name>
    <dbReference type="NCBI Taxonomy" id="2493639"/>
    <lineage>
        <taxon>Bacteria</taxon>
        <taxon>Pseudomonadati</taxon>
        <taxon>Bdellovibrionota</taxon>
        <taxon>Oligoflexia</taxon>
        <taxon>Silvanigrellales</taxon>
        <taxon>Silvanigrellaceae</taxon>
        <taxon>Fluviispira</taxon>
    </lineage>
</organism>